<dbReference type="CDD" id="cd14785">
    <property type="entry name" value="V-ATPase_C"/>
    <property type="match status" value="1"/>
</dbReference>
<dbReference type="PANTHER" id="PTHR10137">
    <property type="entry name" value="V-TYPE PROTON ATPASE SUBUNIT C"/>
    <property type="match status" value="1"/>
</dbReference>
<dbReference type="RefSeq" id="XP_012650019.1">
    <property type="nucleotide sequence ID" value="XM_012794565.1"/>
</dbReference>
<dbReference type="Proteomes" id="UP000002899">
    <property type="component" value="Chromosome IV"/>
</dbReference>
<dbReference type="PANTHER" id="PTHR10137:SF0">
    <property type="entry name" value="V-TYPE PROTON ATPASE SUBUNIT C"/>
    <property type="match status" value="1"/>
</dbReference>
<evidence type="ECO:0000256" key="1">
    <source>
        <dbReference type="ARBA" id="ARBA00006138"/>
    </source>
</evidence>
<reference evidence="6 7" key="1">
    <citation type="journal article" date="2012" name="Nucleic Acids Res.">
        <title>Sequencing of the smallest Apicomplexan genome from the human pathogen Babesia microti.</title>
        <authorList>
            <person name="Cornillot E."/>
            <person name="Hadj-Kaddour K."/>
            <person name="Dassouli A."/>
            <person name="Noel B."/>
            <person name="Ranwez V."/>
            <person name="Vacherie B."/>
            <person name="Augagneur Y."/>
            <person name="Bres V."/>
            <person name="Duclos A."/>
            <person name="Randazzo S."/>
            <person name="Carcy B."/>
            <person name="Debierre-Grockiego F."/>
            <person name="Delbecq S."/>
            <person name="Moubri-Menage K."/>
            <person name="Shams-Eldin H."/>
            <person name="Usmani-Brown S."/>
            <person name="Bringaud F."/>
            <person name="Wincker P."/>
            <person name="Vivares C.P."/>
            <person name="Schwarz R.T."/>
            <person name="Schetters T.P."/>
            <person name="Krause P.J."/>
            <person name="Gorenflot A."/>
            <person name="Berry V."/>
            <person name="Barbe V."/>
            <person name="Ben Mamoun C."/>
        </authorList>
    </citation>
    <scope>NUCLEOTIDE SEQUENCE [LARGE SCALE GENOMIC DNA]</scope>
    <source>
        <strain evidence="6 7">RI</strain>
    </source>
</reference>
<keyword evidence="3 5" id="KW-0375">Hydrogen ion transport</keyword>
<sequence>MSCWLVTCSTRGSSEREELYSLLRKSLFKEKLVNDVTIFDVSKNMRFGSFDDLLRCADDLGRYDDFIEDALKKAERLYVELCPNTHLSITHRRQIYSKQEFINRFMWNEALYPPTRSIRDNLETICTNVEKLKDDLTAKAIAFSELKHKKDITGHEVDASGLTLLFKPELVKQEDFIDTEHITTVVVKVPSNSVDLFLNSYETHSTNVVPRSAKQFHIERSEFTIWRVFVFKTSAQSFITTCAKKGWGATKFIYSKEMYEQVCQSKSKLEAETGRQETFLIRIYHIAYSELFSSWIHLKAMRLFCESALRYGLPVEFAAFAIWPLDNKTEKDKAIHKILCRILGKKEHFSSDQMLTCEDLPYVHLSFHISH</sequence>
<dbReference type="KEGG" id="bmic:BmR1_04g07080"/>
<dbReference type="GeneID" id="24426063"/>
<keyword evidence="2 5" id="KW-0813">Transport</keyword>
<dbReference type="SUPFAM" id="SSF118203">
    <property type="entry name" value="Vacuolar ATP synthase subunit C"/>
    <property type="match status" value="1"/>
</dbReference>
<reference evidence="6 7" key="3">
    <citation type="journal article" date="2016" name="Sci. Rep.">
        <title>Genome-wide diversity and gene expression profiling of Babesia microti isolates identify polymorphic genes that mediate host-pathogen interactions.</title>
        <authorList>
            <person name="Silva J.C."/>
            <person name="Cornillot E."/>
            <person name="McCracken C."/>
            <person name="Usmani-Brown S."/>
            <person name="Dwivedi A."/>
            <person name="Ifeonu O.O."/>
            <person name="Crabtree J."/>
            <person name="Gotia H.T."/>
            <person name="Virji A.Z."/>
            <person name="Reynes C."/>
            <person name="Colinge J."/>
            <person name="Kumar V."/>
            <person name="Lawres L."/>
            <person name="Pazzi J.E."/>
            <person name="Pablo J.V."/>
            <person name="Hung C."/>
            <person name="Brancato J."/>
            <person name="Kumari P."/>
            <person name="Orvis J."/>
            <person name="Tretina K."/>
            <person name="Chibucos M."/>
            <person name="Ott S."/>
            <person name="Sadzewicz L."/>
            <person name="Sengamalay N."/>
            <person name="Shetty A.C."/>
            <person name="Su Q."/>
            <person name="Tallon L."/>
            <person name="Fraser C.M."/>
            <person name="Frutos R."/>
            <person name="Molina D.M."/>
            <person name="Krause P.J."/>
            <person name="Ben Mamoun C."/>
        </authorList>
    </citation>
    <scope>NUCLEOTIDE SEQUENCE [LARGE SCALE GENOMIC DNA]</scope>
    <source>
        <strain evidence="6 7">RI</strain>
    </source>
</reference>
<dbReference type="VEuPathDB" id="PiroplasmaDB:BmR1_04g07080"/>
<evidence type="ECO:0000256" key="5">
    <source>
        <dbReference type="RuleBase" id="RU364010"/>
    </source>
</evidence>
<evidence type="ECO:0000256" key="3">
    <source>
        <dbReference type="ARBA" id="ARBA00022781"/>
    </source>
</evidence>
<dbReference type="InterPro" id="IPR036132">
    <property type="entry name" value="Vac_ATP_synth_c_sf"/>
</dbReference>
<evidence type="ECO:0000256" key="4">
    <source>
        <dbReference type="ARBA" id="ARBA00023065"/>
    </source>
</evidence>
<reference evidence="6 7" key="2">
    <citation type="journal article" date="2013" name="PLoS ONE">
        <title>Whole genome mapping and re-organization of the nuclear and mitochondrial genomes of Babesia microti isolates.</title>
        <authorList>
            <person name="Cornillot E."/>
            <person name="Dassouli A."/>
            <person name="Garg A."/>
            <person name="Pachikara N."/>
            <person name="Randazzo S."/>
            <person name="Depoix D."/>
            <person name="Carcy B."/>
            <person name="Delbecq S."/>
            <person name="Frutos R."/>
            <person name="Silva J.C."/>
            <person name="Sutton R."/>
            <person name="Krause P.J."/>
            <person name="Mamoun C.B."/>
        </authorList>
    </citation>
    <scope>NUCLEOTIDE SEQUENCE [LARGE SCALE GENOMIC DNA]</scope>
    <source>
        <strain evidence="6 7">RI</strain>
    </source>
</reference>
<dbReference type="Gene3D" id="3.30.70.1180">
    <property type="entry name" value="Vacuolar atp synthase subunit c, domain 1"/>
    <property type="match status" value="1"/>
</dbReference>
<dbReference type="GO" id="GO:0046961">
    <property type="term" value="F:proton-transporting ATPase activity, rotational mechanism"/>
    <property type="evidence" value="ECO:0007669"/>
    <property type="project" value="InterPro"/>
</dbReference>
<evidence type="ECO:0000313" key="6">
    <source>
        <dbReference type="EMBL" id="CCF75611.1"/>
    </source>
</evidence>
<evidence type="ECO:0000313" key="7">
    <source>
        <dbReference type="Proteomes" id="UP000002899"/>
    </source>
</evidence>
<protein>
    <recommendedName>
        <fullName evidence="5">V-type proton ATPase subunit C</fullName>
    </recommendedName>
</protein>
<dbReference type="OrthoDB" id="6605928at2759"/>
<keyword evidence="7" id="KW-1185">Reference proteome</keyword>
<dbReference type="AlphaFoldDB" id="I7ISF9"/>
<comment type="function">
    <text evidence="5">Subunit of the V1 complex of vacuolar(H+)-ATPase (V-ATPase), a multisubunit enzyme composed of a peripheral complex (V1) that hydrolyzes ATP and a membrane integral complex (V0) that translocates protons. V-ATPase is responsible for acidifying and maintaining the pH of intracellular compartments and in some cell types, is targeted to the plasma membrane, where it is responsible for acidifying the extracellular environment. Subunit C is necessary for the assembly of the catalytic sector of the enzyme and is likely to have a specific function in its catalytic activity.</text>
</comment>
<comment type="similarity">
    <text evidence="1 5">Belongs to the V-ATPase C subunit family.</text>
</comment>
<keyword evidence="4 5" id="KW-0406">Ion transport</keyword>
<dbReference type="Gene3D" id="1.20.1460.10">
    <property type="entry name" value="subunit c (vma5p) of the yeast v-atpase, domain 2"/>
    <property type="match status" value="1"/>
</dbReference>
<accession>I7ISF9</accession>
<dbReference type="EMBL" id="LN871599">
    <property type="protein sequence ID" value="CCF75611.1"/>
    <property type="molecule type" value="Genomic_DNA"/>
</dbReference>
<dbReference type="Gene3D" id="3.30.70.100">
    <property type="match status" value="1"/>
</dbReference>
<name>I7ISF9_BABMR</name>
<dbReference type="Pfam" id="PF03223">
    <property type="entry name" value="V-ATPase_C"/>
    <property type="match status" value="1"/>
</dbReference>
<dbReference type="GO" id="GO:0000221">
    <property type="term" value="C:vacuolar proton-transporting V-type ATPase, V1 domain"/>
    <property type="evidence" value="ECO:0007669"/>
    <property type="project" value="TreeGrafter"/>
</dbReference>
<evidence type="ECO:0000256" key="2">
    <source>
        <dbReference type="ARBA" id="ARBA00022448"/>
    </source>
</evidence>
<comment type="subunit">
    <text evidence="5">V-ATPase is a heteromultimeric enzyme composed of a peripheral catalytic V1 complex (components A to H) attached to an integral membrane V0 proton pore complex.</text>
</comment>
<dbReference type="InterPro" id="IPR004907">
    <property type="entry name" value="ATPase_V1-cplx_csu"/>
</dbReference>
<proteinExistence type="inferred from homology"/>
<organism evidence="6 7">
    <name type="scientific">Babesia microti (strain RI)</name>
    <dbReference type="NCBI Taxonomy" id="1133968"/>
    <lineage>
        <taxon>Eukaryota</taxon>
        <taxon>Sar</taxon>
        <taxon>Alveolata</taxon>
        <taxon>Apicomplexa</taxon>
        <taxon>Aconoidasida</taxon>
        <taxon>Piroplasmida</taxon>
        <taxon>Babesiidae</taxon>
        <taxon>Babesia</taxon>
    </lineage>
</organism>
<gene>
    <name evidence="6" type="ORF">BmR1_04g07080</name>
</gene>